<dbReference type="Pfam" id="PF08308">
    <property type="entry name" value="PEGA"/>
    <property type="match status" value="3"/>
</dbReference>
<dbReference type="AlphaFoldDB" id="A0A3B1AQ14"/>
<dbReference type="GO" id="GO:0016301">
    <property type="term" value="F:kinase activity"/>
    <property type="evidence" value="ECO:0007669"/>
    <property type="project" value="UniProtKB-KW"/>
</dbReference>
<gene>
    <name evidence="4" type="ORF">MNBD_GAMMA26-1723</name>
</gene>
<reference evidence="4" key="1">
    <citation type="submission" date="2018-06" db="EMBL/GenBank/DDBJ databases">
        <authorList>
            <person name="Zhirakovskaya E."/>
        </authorList>
    </citation>
    <scope>NUCLEOTIDE SEQUENCE</scope>
</reference>
<dbReference type="PANTHER" id="PTHR23150">
    <property type="entry name" value="SULFATASE MODIFYING FACTOR 1, 2"/>
    <property type="match status" value="1"/>
</dbReference>
<evidence type="ECO:0000259" key="3">
    <source>
        <dbReference type="Pfam" id="PF08308"/>
    </source>
</evidence>
<dbReference type="PANTHER" id="PTHR23150:SF19">
    <property type="entry name" value="FORMYLGLYCINE-GENERATING ENZYME"/>
    <property type="match status" value="1"/>
</dbReference>
<keyword evidence="1" id="KW-1133">Transmembrane helix</keyword>
<protein>
    <submittedName>
        <fullName evidence="4">Serine/threonine kinase</fullName>
    </submittedName>
</protein>
<organism evidence="4">
    <name type="scientific">hydrothermal vent metagenome</name>
    <dbReference type="NCBI Taxonomy" id="652676"/>
    <lineage>
        <taxon>unclassified sequences</taxon>
        <taxon>metagenomes</taxon>
        <taxon>ecological metagenomes</taxon>
    </lineage>
</organism>
<feature type="domain" description="PEGA" evidence="3">
    <location>
        <begin position="255"/>
        <end position="319"/>
    </location>
</feature>
<keyword evidence="1" id="KW-0472">Membrane</keyword>
<name>A0A3B1AQ14_9ZZZZ</name>
<feature type="domain" description="PEGA" evidence="3">
    <location>
        <begin position="322"/>
        <end position="374"/>
    </location>
</feature>
<dbReference type="EMBL" id="UOFX01000034">
    <property type="protein sequence ID" value="VAX08079.1"/>
    <property type="molecule type" value="Genomic_DNA"/>
</dbReference>
<feature type="transmembrane region" description="Helical" evidence="1">
    <location>
        <begin position="20"/>
        <end position="39"/>
    </location>
</feature>
<dbReference type="Pfam" id="PF03781">
    <property type="entry name" value="FGE-sulfatase"/>
    <property type="match status" value="1"/>
</dbReference>
<keyword evidence="4" id="KW-0418">Kinase</keyword>
<dbReference type="InterPro" id="IPR005532">
    <property type="entry name" value="SUMF_dom"/>
</dbReference>
<dbReference type="Gene3D" id="3.90.1580.10">
    <property type="entry name" value="paralog of FGE (formylglycine-generating enzyme)"/>
    <property type="match status" value="1"/>
</dbReference>
<evidence type="ECO:0000256" key="1">
    <source>
        <dbReference type="SAM" id="Phobius"/>
    </source>
</evidence>
<dbReference type="InterPro" id="IPR016187">
    <property type="entry name" value="CTDL_fold"/>
</dbReference>
<accession>A0A3B1AQ14</accession>
<dbReference type="GO" id="GO:0120147">
    <property type="term" value="F:formylglycine-generating oxidase activity"/>
    <property type="evidence" value="ECO:0007669"/>
    <property type="project" value="TreeGrafter"/>
</dbReference>
<sequence>MSELDKRLQQNQKANWVRYLLGFIVVAMLVFGYLTWLFFTKGYEIVVSPAQAKPTAFVEVAEGSGFALGTRVYAVGGNFVIAVGAEKFQTSNIHITAASEKVIEVKLAPKPGRIIVSTLPQDENTTWNIDGKLVAVSRSLDHELRPDHYQLRIDSKFRMPIEQDIVIKPDETQHLAVTLPTFTSTLKITSKPLKANIYLDNELIGTSPLSMDKPGGSYEVKIVLDGFKILRETVELTNENLQVARHYFLEPQQGMITINVQPDGGSLLIGGEPKKPGDISIDANSTYTIRYQKPGYFGFLKKVKLKPGETKEFNINLKREYGEVSITSKPEAEVFVTGKSQGFTPLTLRLPAISQKISLKKTGYRTVTNTLIPTSKKPHVIKAVLLTEFDARQKNGKPSFAQTLGIDMRPFAPSAFTMGSPPNEQGRRRNEFQIPVSFSRNIWVSRHEITEAQFQRFDPNSKKSTLPKTSISWMQAAAFCNWLSQQEGLPKFYNIKNGRVDGYNISANGYRLLTEAEWEWLAAKAKRSKKTRFVWGDMERIPHDVGNLSDKSNKGKQPFYLADYSDSFPALAPVGSFKADRIGLFDMAGNVSEWVNDKYSNTPVDTSINHVDYQGATRGINHVFKGANYTSGRISRLRTAYRESSDTASDTIGFRVARYK</sequence>
<keyword evidence="1" id="KW-0812">Transmembrane</keyword>
<keyword evidence="4" id="KW-0808">Transferase</keyword>
<dbReference type="InterPro" id="IPR013229">
    <property type="entry name" value="PEGA"/>
</dbReference>
<evidence type="ECO:0000313" key="4">
    <source>
        <dbReference type="EMBL" id="VAX08079.1"/>
    </source>
</evidence>
<dbReference type="SUPFAM" id="SSF56436">
    <property type="entry name" value="C-type lectin-like"/>
    <property type="match status" value="1"/>
</dbReference>
<feature type="domain" description="PEGA" evidence="3">
    <location>
        <begin position="184"/>
        <end position="243"/>
    </location>
</feature>
<evidence type="ECO:0000259" key="2">
    <source>
        <dbReference type="Pfam" id="PF03781"/>
    </source>
</evidence>
<dbReference type="InterPro" id="IPR051043">
    <property type="entry name" value="Sulfatase_Mod_Factor_Kinase"/>
</dbReference>
<dbReference type="InterPro" id="IPR042095">
    <property type="entry name" value="SUMF_sf"/>
</dbReference>
<proteinExistence type="predicted"/>
<feature type="domain" description="Sulfatase-modifying factor enzyme-like" evidence="2">
    <location>
        <begin position="441"/>
        <end position="658"/>
    </location>
</feature>